<dbReference type="PANTHER" id="PTHR11877">
    <property type="entry name" value="HYDROXYMETHYLGLUTARYL-COA SYNTHASE"/>
    <property type="match status" value="1"/>
</dbReference>
<dbReference type="Pfam" id="PF02797">
    <property type="entry name" value="Chal_sti_synt_C"/>
    <property type="match status" value="1"/>
</dbReference>
<dbReference type="STRING" id="587909.SAMN05421810_11517"/>
<gene>
    <name evidence="6" type="ORF">SAMN05421810_11517</name>
</gene>
<keyword evidence="2" id="KW-0808">Transferase</keyword>
<name>A0A1I6AVX9_9PSEU</name>
<proteinExistence type="inferred from homology"/>
<sequence length="353" mass="36956">MVTASIAGLGAALPAAYDQRTLWEEYFRGHFAGSRAAERIFAGAGVQRRHSVTDPFAEDVSGWSTGERMRRYAERAPSLGHRAVTDALADAGVGADEIGMLAVASCTGYSTPGLDIQLATSLRLRPDAQRLLVGHMGCHAALPALGAVADFVVARGRPAVLLCLELTSLHLQPATADAQQVVTHALFGDAAVALVLRPDEARAPGLRVVDVAARTDTGSSGHMTWEVTDLGFRMGLSPEVPDVLAEHIGPLVKEVLARHGLDIADVRAWAVHPGGPRILDTVEDGLGLAPPALAASRAVLAEHGNCSSATVLLVLRELLRHGPPPGPLVAVAFGPGLTLYAALLEPTTEPEVR</sequence>
<reference evidence="7" key="1">
    <citation type="submission" date="2016-10" db="EMBL/GenBank/DDBJ databases">
        <authorList>
            <person name="Varghese N."/>
            <person name="Submissions S."/>
        </authorList>
    </citation>
    <scope>NUCLEOTIDE SEQUENCE [LARGE SCALE GENOMIC DNA]</scope>
    <source>
        <strain evidence="7">CGMCC 4.5579</strain>
    </source>
</reference>
<feature type="active site" description="Acyl-thioester intermediate" evidence="3">
    <location>
        <position position="138"/>
    </location>
</feature>
<dbReference type="InterPro" id="IPR001099">
    <property type="entry name" value="Chalcone/stilbene_synt_N"/>
</dbReference>
<evidence type="ECO:0000313" key="6">
    <source>
        <dbReference type="EMBL" id="SFQ72842.1"/>
    </source>
</evidence>
<evidence type="ECO:0000256" key="2">
    <source>
        <dbReference type="ARBA" id="ARBA00022679"/>
    </source>
</evidence>
<evidence type="ECO:0000259" key="5">
    <source>
        <dbReference type="Pfam" id="PF02797"/>
    </source>
</evidence>
<evidence type="ECO:0000313" key="7">
    <source>
        <dbReference type="Proteomes" id="UP000198727"/>
    </source>
</evidence>
<dbReference type="InterPro" id="IPR012328">
    <property type="entry name" value="Chalcone/stilbene_synt_C"/>
</dbReference>
<dbReference type="PANTHER" id="PTHR11877:SF46">
    <property type="entry name" value="TYPE III POLYKETIDE SYNTHASE A"/>
    <property type="match status" value="1"/>
</dbReference>
<dbReference type="InterPro" id="IPR016039">
    <property type="entry name" value="Thiolase-like"/>
</dbReference>
<keyword evidence="7" id="KW-1185">Reference proteome</keyword>
<dbReference type="GO" id="GO:0030639">
    <property type="term" value="P:polyketide biosynthetic process"/>
    <property type="evidence" value="ECO:0007669"/>
    <property type="project" value="TreeGrafter"/>
</dbReference>
<organism evidence="6 7">
    <name type="scientific">Amycolatopsis arida</name>
    <dbReference type="NCBI Taxonomy" id="587909"/>
    <lineage>
        <taxon>Bacteria</taxon>
        <taxon>Bacillati</taxon>
        <taxon>Actinomycetota</taxon>
        <taxon>Actinomycetes</taxon>
        <taxon>Pseudonocardiales</taxon>
        <taxon>Pseudonocardiaceae</taxon>
        <taxon>Amycolatopsis</taxon>
    </lineage>
</organism>
<evidence type="ECO:0000256" key="3">
    <source>
        <dbReference type="PIRSR" id="PIRSR000451-1"/>
    </source>
</evidence>
<dbReference type="Proteomes" id="UP000198727">
    <property type="component" value="Unassembled WGS sequence"/>
</dbReference>
<protein>
    <submittedName>
        <fullName evidence="6">Predicted naringenin-chalcone synthase</fullName>
    </submittedName>
</protein>
<dbReference type="GO" id="GO:0016747">
    <property type="term" value="F:acyltransferase activity, transferring groups other than amino-acyl groups"/>
    <property type="evidence" value="ECO:0007669"/>
    <property type="project" value="InterPro"/>
</dbReference>
<dbReference type="AlphaFoldDB" id="A0A1I6AVX9"/>
<dbReference type="SUPFAM" id="SSF53901">
    <property type="entry name" value="Thiolase-like"/>
    <property type="match status" value="1"/>
</dbReference>
<dbReference type="Pfam" id="PF00195">
    <property type="entry name" value="Chal_sti_synt_N"/>
    <property type="match status" value="1"/>
</dbReference>
<comment type="similarity">
    <text evidence="1">Belongs to the thiolase-like superfamily. Chalcone/stilbene synthases family.</text>
</comment>
<feature type="domain" description="Chalcone/stilbene synthase C-terminal" evidence="5">
    <location>
        <begin position="219"/>
        <end position="344"/>
    </location>
</feature>
<dbReference type="InterPro" id="IPR011141">
    <property type="entry name" value="Polyketide_synthase_type-III"/>
</dbReference>
<dbReference type="Gene3D" id="3.40.47.10">
    <property type="match status" value="2"/>
</dbReference>
<dbReference type="PIRSF" id="PIRSF000451">
    <property type="entry name" value="PKS_III"/>
    <property type="match status" value="1"/>
</dbReference>
<accession>A0A1I6AVX9</accession>
<evidence type="ECO:0000259" key="4">
    <source>
        <dbReference type="Pfam" id="PF00195"/>
    </source>
</evidence>
<dbReference type="EMBL" id="FOWW01000015">
    <property type="protein sequence ID" value="SFQ72842.1"/>
    <property type="molecule type" value="Genomic_DNA"/>
</dbReference>
<evidence type="ECO:0000256" key="1">
    <source>
        <dbReference type="ARBA" id="ARBA00005531"/>
    </source>
</evidence>
<feature type="domain" description="Chalcone/stilbene synthase N-terminal" evidence="4">
    <location>
        <begin position="67"/>
        <end position="196"/>
    </location>
</feature>